<dbReference type="GO" id="GO:0009279">
    <property type="term" value="C:cell outer membrane"/>
    <property type="evidence" value="ECO:0007669"/>
    <property type="project" value="UniProtKB-SubCell"/>
</dbReference>
<sequence length="1096" mass="118201">MSKLLFRRGTLAFALAAGGQLMAQATTGNLSGTVTDTEGRPVKGARISLQAPEMIGVRVVTTDAKGRYRAPLLPVSTYTLTVSAPDFLGKTAHGVRVGIGAEAETNFKLAPIAQVGAKVEVISTGETLEAIENPTVSTNLPMETMQMLAVERTADSALALTPGYTSEGMRGSWNTGYTLNGIETRDPKSNMALYQTVPEAIEEIQVVLSPMHARYGRVLGGTVNTVTKSGSNQLIGSLTINASRPSWDSNRHGSNLFANSAGALGLNYSDDLTRTYNWTLGGPIIRDRVWFFLSGKITPDSGNGTYGNLRDLARQQGIWSTYGGSSPLWTLTSTAGNATRASAAIDNYLAAGPGGAYVAGGTDLMDAGYTYAARTRTSQQDLKITAAVAENHVVSLAMFRTKTTTMGSPAGALNREMVGSTNANSKGWNLGWKAILGSRLSAEFNLTRTDRERLAYAGPTDNPVSVIAAFASRYSPTLGTTDLQNSLGYASVLRSTNPNWPEGSGVKKMDGNLRWYLEFKGTHDIDVGFDTVQNYDSSSQNFGSANEIIYTGGYYRDTSKSALDASAYLFPTMAWSGVNSYGNTTTWGDVYSGVGSTWNLPIGPAPLKLIGTVSPERGRTRATGIYVNDGWTLSKRLHVMLGLRYNIFSAVGNSGLRIDNMSRLDPRLMVKFDPTGDGRQYFSVTLARYSQEFAVGFFGSGGLSASPYNNAVLVGWKGVSGQAVPTAGTPITDASQYVKFVTYADLLNPANWDTTNAISWKNDVTRNKLLNLEVPFADEVTLNYTRAITNGSVRISLARKVYRKEWNSYVDTGKLDFYSQSANPLGGAGKSAYMQNIYWTSSPFHTTYDTLEMGWNQNLTPRLFWMGTVTLSRKAIDKNFSDVYNYAYVKALNGLTAANEDQYVTKGLQSETRNISLGFGYVVPVLTGTVTFGLNGNYYLPNIIPGSSYNAPGRSSTYYAIWPSMTAAASPYGIENITNGTYSRIYGDSTSFHATSESYSLWNFKVGFRAPLGVGKACLTGSVRILNIFNQSVFNPPYPITGDSGYYMGPQGTLLRAYSPSNKVPVGSRGEGSSAGLTYISSLSRRAGEVTFGLTF</sequence>
<dbReference type="EMBL" id="AP027081">
    <property type="protein sequence ID" value="BDU75818.1"/>
    <property type="molecule type" value="Genomic_DNA"/>
</dbReference>
<dbReference type="InterPro" id="IPR036942">
    <property type="entry name" value="Beta-barrel_TonB_sf"/>
</dbReference>
<proteinExistence type="predicted"/>
<protein>
    <recommendedName>
        <fullName evidence="5">TonB-dependent transporter Oar-like beta-barrel domain-containing protein</fullName>
    </recommendedName>
</protein>
<keyword evidence="2" id="KW-0472">Membrane</keyword>
<evidence type="ECO:0000256" key="4">
    <source>
        <dbReference type="SAM" id="SignalP"/>
    </source>
</evidence>
<evidence type="ECO:0000256" key="2">
    <source>
        <dbReference type="ARBA" id="ARBA00023136"/>
    </source>
</evidence>
<evidence type="ECO:0000256" key="1">
    <source>
        <dbReference type="ARBA" id="ARBA00004442"/>
    </source>
</evidence>
<feature type="domain" description="TonB-dependent transporter Oar-like beta-barrel" evidence="5">
    <location>
        <begin position="226"/>
        <end position="661"/>
    </location>
</feature>
<keyword evidence="3" id="KW-0998">Cell outer membrane</keyword>
<dbReference type="GO" id="GO:0030246">
    <property type="term" value="F:carbohydrate binding"/>
    <property type="evidence" value="ECO:0007669"/>
    <property type="project" value="InterPro"/>
</dbReference>
<dbReference type="InterPro" id="IPR037066">
    <property type="entry name" value="Plug_dom_sf"/>
</dbReference>
<name>A0AA48KEU9_9BACT</name>
<evidence type="ECO:0000256" key="3">
    <source>
        <dbReference type="ARBA" id="ARBA00023237"/>
    </source>
</evidence>
<dbReference type="InterPro" id="IPR057601">
    <property type="entry name" value="Oar-like_b-barrel"/>
</dbReference>
<dbReference type="InterPro" id="IPR013784">
    <property type="entry name" value="Carb-bd-like_fold"/>
</dbReference>
<dbReference type="Gene3D" id="2.40.170.20">
    <property type="entry name" value="TonB-dependent receptor, beta-barrel domain"/>
    <property type="match status" value="1"/>
</dbReference>
<dbReference type="KEGG" id="msea:METESE_07760"/>
<dbReference type="Gene3D" id="2.170.130.10">
    <property type="entry name" value="TonB-dependent receptor, plug domain"/>
    <property type="match status" value="1"/>
</dbReference>
<dbReference type="Gene3D" id="2.60.40.1120">
    <property type="entry name" value="Carboxypeptidase-like, regulatory domain"/>
    <property type="match status" value="1"/>
</dbReference>
<organism evidence="6 7">
    <name type="scientific">Mesoterricola sediminis</name>
    <dbReference type="NCBI Taxonomy" id="2927980"/>
    <lineage>
        <taxon>Bacteria</taxon>
        <taxon>Pseudomonadati</taxon>
        <taxon>Acidobacteriota</taxon>
        <taxon>Holophagae</taxon>
        <taxon>Holophagales</taxon>
        <taxon>Holophagaceae</taxon>
        <taxon>Mesoterricola</taxon>
    </lineage>
</organism>
<dbReference type="Pfam" id="PF25183">
    <property type="entry name" value="OMP_b-brl_4"/>
    <property type="match status" value="1"/>
</dbReference>
<feature type="chain" id="PRO_5041270658" description="TonB-dependent transporter Oar-like beta-barrel domain-containing protein" evidence="4">
    <location>
        <begin position="26"/>
        <end position="1096"/>
    </location>
</feature>
<dbReference type="RefSeq" id="WP_243345710.1">
    <property type="nucleotide sequence ID" value="NZ_AP027081.1"/>
</dbReference>
<accession>A0AA48KEU9</accession>
<evidence type="ECO:0000259" key="5">
    <source>
        <dbReference type="Pfam" id="PF25183"/>
    </source>
</evidence>
<dbReference type="SUPFAM" id="SSF49452">
    <property type="entry name" value="Starch-binding domain-like"/>
    <property type="match status" value="1"/>
</dbReference>
<evidence type="ECO:0000313" key="7">
    <source>
        <dbReference type="Proteomes" id="UP001228113"/>
    </source>
</evidence>
<evidence type="ECO:0000313" key="6">
    <source>
        <dbReference type="EMBL" id="BDU75818.1"/>
    </source>
</evidence>
<comment type="subcellular location">
    <subcellularLocation>
        <location evidence="1">Cell outer membrane</location>
    </subcellularLocation>
</comment>
<feature type="signal peptide" evidence="4">
    <location>
        <begin position="1"/>
        <end position="25"/>
    </location>
</feature>
<keyword evidence="4" id="KW-0732">Signal</keyword>
<keyword evidence="7" id="KW-1185">Reference proteome</keyword>
<reference evidence="6" key="1">
    <citation type="journal article" date="2023" name="Int. J. Syst. Evol. Microbiol.">
        <title>Mesoterricola silvestris gen. nov., sp. nov., Mesoterricola sediminis sp. nov., Geothrix oryzae sp. nov., Geothrix edaphica sp. nov., Geothrix rubra sp. nov., and Geothrix limicola sp. nov., six novel members of Acidobacteriota isolated from soils.</title>
        <authorList>
            <person name="Itoh H."/>
            <person name="Sugisawa Y."/>
            <person name="Mise K."/>
            <person name="Xu Z."/>
            <person name="Kuniyasu M."/>
            <person name="Ushijima N."/>
            <person name="Kawano K."/>
            <person name="Kobayashi E."/>
            <person name="Shiratori Y."/>
            <person name="Masuda Y."/>
            <person name="Senoo K."/>
        </authorList>
    </citation>
    <scope>NUCLEOTIDE SEQUENCE</scope>
    <source>
        <strain evidence="6">W786</strain>
    </source>
</reference>
<gene>
    <name evidence="6" type="ORF">METESE_07760</name>
</gene>
<dbReference type="AlphaFoldDB" id="A0AA48KEU9"/>
<dbReference type="Pfam" id="PF13620">
    <property type="entry name" value="CarboxypepD_reg"/>
    <property type="match status" value="1"/>
</dbReference>
<dbReference type="SUPFAM" id="SSF56935">
    <property type="entry name" value="Porins"/>
    <property type="match status" value="1"/>
</dbReference>
<dbReference type="Proteomes" id="UP001228113">
    <property type="component" value="Chromosome"/>
</dbReference>